<keyword evidence="4" id="KW-1185">Reference proteome</keyword>
<dbReference type="Proteomes" id="UP001449582">
    <property type="component" value="Unassembled WGS sequence"/>
</dbReference>
<evidence type="ECO:0000256" key="2">
    <source>
        <dbReference type="ARBA" id="ARBA00022801"/>
    </source>
</evidence>
<keyword evidence="2 3" id="KW-0378">Hydrolase</keyword>
<organism evidence="3 4">
    <name type="scientific">Ureaplasma ceti</name>
    <dbReference type="NCBI Taxonomy" id="3119530"/>
    <lineage>
        <taxon>Bacteria</taxon>
        <taxon>Bacillati</taxon>
        <taxon>Mycoplasmatota</taxon>
        <taxon>Mycoplasmoidales</taxon>
        <taxon>Mycoplasmoidaceae</taxon>
        <taxon>Ureaplasma</taxon>
    </lineage>
</organism>
<gene>
    <name evidence="3" type="ORF">UREOM_5990</name>
</gene>
<dbReference type="InterPro" id="IPR015991">
    <property type="entry name" value="TatD/YcfH-like"/>
</dbReference>
<evidence type="ECO:0000313" key="3">
    <source>
        <dbReference type="EMBL" id="GAA5414888.1"/>
    </source>
</evidence>
<proteinExistence type="predicted"/>
<accession>A0ABP9U6D0</accession>
<dbReference type="EMBL" id="BAABQM010000004">
    <property type="protein sequence ID" value="GAA5414888.1"/>
    <property type="molecule type" value="Genomic_DNA"/>
</dbReference>
<dbReference type="PANTHER" id="PTHR46124">
    <property type="entry name" value="D-AMINOACYL-TRNA DEACYLASE"/>
    <property type="match status" value="1"/>
</dbReference>
<dbReference type="GO" id="GO:0016787">
    <property type="term" value="F:hydrolase activity"/>
    <property type="evidence" value="ECO:0007669"/>
    <property type="project" value="UniProtKB-KW"/>
</dbReference>
<protein>
    <submittedName>
        <fullName evidence="3">TatD family hydrolase</fullName>
    </submittedName>
</protein>
<evidence type="ECO:0000313" key="4">
    <source>
        <dbReference type="Proteomes" id="UP001449582"/>
    </source>
</evidence>
<evidence type="ECO:0000256" key="1">
    <source>
        <dbReference type="ARBA" id="ARBA00022723"/>
    </source>
</evidence>
<dbReference type="Gene3D" id="3.20.20.140">
    <property type="entry name" value="Metal-dependent hydrolases"/>
    <property type="match status" value="1"/>
</dbReference>
<dbReference type="NCBIfam" id="TIGR00010">
    <property type="entry name" value="YchF/TatD family DNA exonuclease"/>
    <property type="match status" value="1"/>
</dbReference>
<dbReference type="InterPro" id="IPR032466">
    <property type="entry name" value="Metal_Hydrolase"/>
</dbReference>
<dbReference type="RefSeq" id="WP_353290048.1">
    <property type="nucleotide sequence ID" value="NZ_BAABQM010000004.1"/>
</dbReference>
<comment type="caution">
    <text evidence="3">The sequence shown here is derived from an EMBL/GenBank/DDBJ whole genome shotgun (WGS) entry which is preliminary data.</text>
</comment>
<name>A0ABP9U6D0_9BACT</name>
<dbReference type="PANTHER" id="PTHR46124:SF2">
    <property type="entry name" value="D-AMINOACYL-TRNA DEACYLASE"/>
    <property type="match status" value="1"/>
</dbReference>
<dbReference type="SUPFAM" id="SSF51556">
    <property type="entry name" value="Metallo-dependent hydrolases"/>
    <property type="match status" value="1"/>
</dbReference>
<dbReference type="InterPro" id="IPR001130">
    <property type="entry name" value="TatD-like"/>
</dbReference>
<dbReference type="InterPro" id="IPR018228">
    <property type="entry name" value="DNase_TatD-rel_CS"/>
</dbReference>
<dbReference type="Pfam" id="PF01026">
    <property type="entry name" value="TatD_DNase"/>
    <property type="match status" value="1"/>
</dbReference>
<dbReference type="PIRSF" id="PIRSF005902">
    <property type="entry name" value="DNase_TatD"/>
    <property type="match status" value="1"/>
</dbReference>
<sequence length="261" mass="29808">MRAYDTHTHTNVEPLDQEFQAIKQQLEDLNLYANIVGYDVESNALAIEQSKLSKNLFCALAIHPNDVGRYDIEPTLQTIEEQALANREKVVAIGECGLDYYYNNDEATVANQKVWFRRQIELAKKLDLPVNMHIRNAHKDAQAIIAEYANQGITFIVHCFTSNKEDSEAYVKLGCYISIPGVVTFKNGGDIREALSVIPRDKLLSETDAPWLAPVPHRGKTNYPYYVLDTNKFLANELNMEYEELSEMLFQNAVKAFKIKW</sequence>
<dbReference type="CDD" id="cd01310">
    <property type="entry name" value="TatD_DNAse"/>
    <property type="match status" value="1"/>
</dbReference>
<keyword evidence="1" id="KW-0479">Metal-binding</keyword>
<reference evidence="3" key="1">
    <citation type="submission" date="2024-02" db="EMBL/GenBank/DDBJ databases">
        <title>Draft genome sequence of new strains in genus Ureaplasma.</title>
        <authorList>
            <person name="Nakajima Y."/>
            <person name="Segawa T."/>
        </authorList>
    </citation>
    <scope>NUCLEOTIDE SEQUENCE [LARGE SCALE GENOMIC DNA]</scope>
    <source>
        <strain evidence="3">OM1</strain>
    </source>
</reference>
<dbReference type="PROSITE" id="PS01091">
    <property type="entry name" value="TATD_3"/>
    <property type="match status" value="1"/>
</dbReference>